<dbReference type="GO" id="GO:0071555">
    <property type="term" value="P:cell wall organization"/>
    <property type="evidence" value="ECO:0007669"/>
    <property type="project" value="UniProtKB-KW"/>
</dbReference>
<evidence type="ECO:0000256" key="1">
    <source>
        <dbReference type="ARBA" id="ARBA00000382"/>
    </source>
</evidence>
<protein>
    <recommendedName>
        <fullName evidence="3">glucan endo-1,3-beta-D-glucosidase</fullName>
        <ecNumber evidence="3">3.2.1.39</ecNumber>
    </recommendedName>
</protein>
<proteinExistence type="inferred from homology"/>
<evidence type="ECO:0000256" key="3">
    <source>
        <dbReference type="ARBA" id="ARBA00012780"/>
    </source>
</evidence>
<keyword evidence="7" id="KW-0961">Cell wall biogenesis/degradation</keyword>
<dbReference type="OrthoDB" id="4473401at2759"/>
<dbReference type="PROSITE" id="PS52008">
    <property type="entry name" value="GH81"/>
    <property type="match status" value="1"/>
</dbReference>
<dbReference type="InterPro" id="IPR040720">
    <property type="entry name" value="GH81_C"/>
</dbReference>
<keyword evidence="8" id="KW-0624">Polysaccharide degradation</keyword>
<evidence type="ECO:0000259" key="11">
    <source>
        <dbReference type="Pfam" id="PF17652"/>
    </source>
</evidence>
<dbReference type="AlphaFoldDB" id="A0A6A5TZJ8"/>
<feature type="region of interest" description="Disordered" evidence="9">
    <location>
        <begin position="1"/>
        <end position="33"/>
    </location>
</feature>
<dbReference type="GO" id="GO:0042973">
    <property type="term" value="F:glucan endo-1,3-beta-D-glucosidase activity"/>
    <property type="evidence" value="ECO:0007669"/>
    <property type="project" value="UniProtKB-EC"/>
</dbReference>
<keyword evidence="6" id="KW-0326">Glycosidase</keyword>
<comment type="catalytic activity">
    <reaction evidence="1">
        <text>Hydrolysis of (1-&gt;3)-beta-D-glucosidic linkages in (1-&gt;3)-beta-D-glucans.</text>
        <dbReference type="EC" id="3.2.1.39"/>
    </reaction>
</comment>
<dbReference type="InterPro" id="IPR005200">
    <property type="entry name" value="Endo-beta-glucanase"/>
</dbReference>
<evidence type="ECO:0000256" key="9">
    <source>
        <dbReference type="SAM" id="MobiDB-lite"/>
    </source>
</evidence>
<dbReference type="GO" id="GO:0052861">
    <property type="term" value="F:endo-1,3(4)-beta-glucanase activity"/>
    <property type="evidence" value="ECO:0007669"/>
    <property type="project" value="InterPro"/>
</dbReference>
<reference evidence="12" key="1">
    <citation type="journal article" date="2020" name="Stud. Mycol.">
        <title>101 Dothideomycetes genomes: a test case for predicting lifestyles and emergence of pathogens.</title>
        <authorList>
            <person name="Haridas S."/>
            <person name="Albert R."/>
            <person name="Binder M."/>
            <person name="Bloem J."/>
            <person name="Labutti K."/>
            <person name="Salamov A."/>
            <person name="Andreopoulos B."/>
            <person name="Baker S."/>
            <person name="Barry K."/>
            <person name="Bills G."/>
            <person name="Bluhm B."/>
            <person name="Cannon C."/>
            <person name="Castanera R."/>
            <person name="Culley D."/>
            <person name="Daum C."/>
            <person name="Ezra D."/>
            <person name="Gonzalez J."/>
            <person name="Henrissat B."/>
            <person name="Kuo A."/>
            <person name="Liang C."/>
            <person name="Lipzen A."/>
            <person name="Lutzoni F."/>
            <person name="Magnuson J."/>
            <person name="Mondo S."/>
            <person name="Nolan M."/>
            <person name="Ohm R."/>
            <person name="Pangilinan J."/>
            <person name="Park H.-J."/>
            <person name="Ramirez L."/>
            <person name="Alfaro M."/>
            <person name="Sun H."/>
            <person name="Tritt A."/>
            <person name="Yoshinaga Y."/>
            <person name="Zwiers L.-H."/>
            <person name="Turgeon B."/>
            <person name="Goodwin S."/>
            <person name="Spatafora J."/>
            <person name="Crous P."/>
            <person name="Grigoriev I."/>
        </authorList>
    </citation>
    <scope>NUCLEOTIDE SEQUENCE</scope>
    <source>
        <strain evidence="12">CBS 675.92</strain>
    </source>
</reference>
<organism evidence="12 13">
    <name type="scientific">Byssothecium circinans</name>
    <dbReference type="NCBI Taxonomy" id="147558"/>
    <lineage>
        <taxon>Eukaryota</taxon>
        <taxon>Fungi</taxon>
        <taxon>Dikarya</taxon>
        <taxon>Ascomycota</taxon>
        <taxon>Pezizomycotina</taxon>
        <taxon>Dothideomycetes</taxon>
        <taxon>Pleosporomycetidae</taxon>
        <taxon>Pleosporales</taxon>
        <taxon>Massarineae</taxon>
        <taxon>Massarinaceae</taxon>
        <taxon>Byssothecium</taxon>
    </lineage>
</organism>
<evidence type="ECO:0000256" key="5">
    <source>
        <dbReference type="ARBA" id="ARBA00023277"/>
    </source>
</evidence>
<accession>A0A6A5TZJ8</accession>
<feature type="compositionally biased region" description="Polar residues" evidence="9">
    <location>
        <begin position="12"/>
        <end position="33"/>
    </location>
</feature>
<dbReference type="Pfam" id="PF03639">
    <property type="entry name" value="Glyco_hydro_81"/>
    <property type="match status" value="1"/>
</dbReference>
<dbReference type="GO" id="GO:0009986">
    <property type="term" value="C:cell surface"/>
    <property type="evidence" value="ECO:0007669"/>
    <property type="project" value="TreeGrafter"/>
</dbReference>
<keyword evidence="4" id="KW-0378">Hydrolase</keyword>
<feature type="domain" description="Glycosyl hydrolase family 81 N-terminal" evidence="10">
    <location>
        <begin position="66"/>
        <end position="390"/>
    </location>
</feature>
<evidence type="ECO:0000256" key="6">
    <source>
        <dbReference type="ARBA" id="ARBA00023295"/>
    </source>
</evidence>
<dbReference type="Gene3D" id="1.10.287.1170">
    <property type="entry name" value="glycoside hydrolase family 81 endo-[beta] glucanase"/>
    <property type="match status" value="1"/>
</dbReference>
<dbReference type="Proteomes" id="UP000800035">
    <property type="component" value="Unassembled WGS sequence"/>
</dbReference>
<dbReference type="Gene3D" id="2.70.98.30">
    <property type="entry name" value="Golgi alpha-mannosidase II, domain 4"/>
    <property type="match status" value="1"/>
</dbReference>
<evidence type="ECO:0000256" key="7">
    <source>
        <dbReference type="ARBA" id="ARBA00023316"/>
    </source>
</evidence>
<dbReference type="EMBL" id="ML976990">
    <property type="protein sequence ID" value="KAF1957052.1"/>
    <property type="molecule type" value="Genomic_DNA"/>
</dbReference>
<evidence type="ECO:0000259" key="10">
    <source>
        <dbReference type="Pfam" id="PF03639"/>
    </source>
</evidence>
<evidence type="ECO:0000256" key="4">
    <source>
        <dbReference type="ARBA" id="ARBA00022801"/>
    </source>
</evidence>
<evidence type="ECO:0000256" key="2">
    <source>
        <dbReference type="ARBA" id="ARBA00010730"/>
    </source>
</evidence>
<evidence type="ECO:0000313" key="12">
    <source>
        <dbReference type="EMBL" id="KAF1957052.1"/>
    </source>
</evidence>
<dbReference type="GO" id="GO:0000272">
    <property type="term" value="P:polysaccharide catabolic process"/>
    <property type="evidence" value="ECO:0007669"/>
    <property type="project" value="UniProtKB-KW"/>
</dbReference>
<keyword evidence="5" id="KW-0119">Carbohydrate metabolism</keyword>
<comment type="similarity">
    <text evidence="2">Belongs to the glycosyl hydrolase 81 family.</text>
</comment>
<gene>
    <name evidence="12" type="ORF">CC80DRAFT_561525</name>
</gene>
<dbReference type="PANTHER" id="PTHR31983">
    <property type="entry name" value="ENDO-1,3(4)-BETA-GLUCANASE 1"/>
    <property type="match status" value="1"/>
</dbReference>
<evidence type="ECO:0000256" key="8">
    <source>
        <dbReference type="ARBA" id="ARBA00023326"/>
    </source>
</evidence>
<sequence length="787" mass="86935">MGQHHSHPKPTSPKSGSTGTWKTTALSSFRPTAPSKTTAFAMPTDNIFVPIQEDNILSQIPISHQHPVPRTGIEDDDLRTLHTNSFYANAFLGEQNQPIWTHPYYLWWGKGGKRAPDGILATWGMCVGHGETADVIYGPGDPAAWFSNPRKQSLILGARELDAQTILTTDTHLPFSVNINLKRGTTADSPKMTIPVVQGMSFVTAGYRNASPMIQTGGKNGFKDISAPIMIGRSFKYRIKDCDSRDWLLYVNPAAGVAYDGTMLTRIDPHTFILPSGFRGTIQIAKSPLGAETEVLYDQAYGTFVAEAQLFATATEAKGTYTFNYTKIGPAPLLMFALPHHIQSLDPDLKPNITKLQLQTTTKGIATAIWGDHLTFVEPSLPINMSFTPTPPATSSTTSPTPKAPRYPSDFLALLAPIAERDLRRCMAEEIPQESMYYAGKVLSKLATITYIIHEILSNTPLATLGLRFLQTALDKFIQNKQPHPLYYDDSWKGCISNAGFTGGPGADFGNTWYNDHHFHYGYFVYTAAVVGLLDPEWVRKGDGGNRQWVNMLVKDYSESEYKGRDYPFQRSFDWWCGHSWAKGLLESADGKDQESTGEDGFSAFAIKMWGKVIGDANMEKRGNLQLAVQARSFNAYFYLASTNINQPARYAGNKIAGILFENKVDYATYFGALPHLIHGIHMLPPSPPSTLLRPRPWVQEEWSAHFSNDRWKVEGGWRGILMANLALVDAKASFKFFRDGAAVEEGADGDGDGDGEGGWDERWVDGGGSRTWYLVWAVGLGGLGGR</sequence>
<evidence type="ECO:0000313" key="13">
    <source>
        <dbReference type="Proteomes" id="UP000800035"/>
    </source>
</evidence>
<keyword evidence="13" id="KW-1185">Reference proteome</keyword>
<dbReference type="PANTHER" id="PTHR31983:SF0">
    <property type="entry name" value="GLUCAN ENDO-1,3-BETA-D-GLUCOSIDASE 2"/>
    <property type="match status" value="1"/>
</dbReference>
<dbReference type="InterPro" id="IPR040451">
    <property type="entry name" value="GH81_N"/>
</dbReference>
<name>A0A6A5TZJ8_9PLEO</name>
<dbReference type="EC" id="3.2.1.39" evidence="3"/>
<feature type="domain" description="Glycosyl hydrolase family 81 C-terminal" evidence="11">
    <location>
        <begin position="409"/>
        <end position="775"/>
    </location>
</feature>
<dbReference type="Pfam" id="PF17652">
    <property type="entry name" value="Glyco_hydro81C"/>
    <property type="match status" value="1"/>
</dbReference>